<evidence type="ECO:0000313" key="2">
    <source>
        <dbReference type="Proteomes" id="UP000282454"/>
    </source>
</evidence>
<organism evidence="1 2">
    <name type="scientific">Actinokineospora cianjurensis</name>
    <dbReference type="NCBI Taxonomy" id="585224"/>
    <lineage>
        <taxon>Bacteria</taxon>
        <taxon>Bacillati</taxon>
        <taxon>Actinomycetota</taxon>
        <taxon>Actinomycetes</taxon>
        <taxon>Pseudonocardiales</taxon>
        <taxon>Pseudonocardiaceae</taxon>
        <taxon>Actinokineospora</taxon>
    </lineage>
</organism>
<evidence type="ECO:0000313" key="1">
    <source>
        <dbReference type="EMBL" id="RLK60510.1"/>
    </source>
</evidence>
<dbReference type="Proteomes" id="UP000282454">
    <property type="component" value="Unassembled WGS sequence"/>
</dbReference>
<name>A0A421B8I0_9PSEU</name>
<sequence>MAPIGGEVPRLCVAAVGSCAPDAEKVVTTAVDTAGLTVRWQPGPPLSGTLAASGPVPGGVDRFLRAVDVELAEHNAHRSRLRLRIALHFGDPATTRALLALPALADALDEAPDATLAVLVSDQVPRTARPTPAFHRLHRHTTSRWLWVPGWRPAHRQSPTPVWR</sequence>
<protein>
    <submittedName>
        <fullName evidence="1">Uncharacterized protein</fullName>
    </submittedName>
</protein>
<dbReference type="EMBL" id="RCDD01000001">
    <property type="protein sequence ID" value="RLK60510.1"/>
    <property type="molecule type" value="Genomic_DNA"/>
</dbReference>
<gene>
    <name evidence="1" type="ORF">CLV68_1016</name>
</gene>
<dbReference type="AlphaFoldDB" id="A0A421B8I0"/>
<comment type="caution">
    <text evidence="1">The sequence shown here is derived from an EMBL/GenBank/DDBJ whole genome shotgun (WGS) entry which is preliminary data.</text>
</comment>
<reference evidence="1 2" key="1">
    <citation type="submission" date="2018-10" db="EMBL/GenBank/DDBJ databases">
        <title>Genomic Encyclopedia of Archaeal and Bacterial Type Strains, Phase II (KMG-II): from individual species to whole genera.</title>
        <authorList>
            <person name="Goeker M."/>
        </authorList>
    </citation>
    <scope>NUCLEOTIDE SEQUENCE [LARGE SCALE GENOMIC DNA]</scope>
    <source>
        <strain evidence="1 2">DSM 45657</strain>
    </source>
</reference>
<accession>A0A421B8I0</accession>
<proteinExistence type="predicted"/>
<keyword evidence="2" id="KW-1185">Reference proteome</keyword>